<name>A0A5M6DL99_9BACT</name>
<feature type="transmembrane region" description="Helical" evidence="1">
    <location>
        <begin position="134"/>
        <end position="152"/>
    </location>
</feature>
<feature type="transmembrane region" description="Helical" evidence="1">
    <location>
        <begin position="94"/>
        <end position="122"/>
    </location>
</feature>
<proteinExistence type="predicted"/>
<reference evidence="2 3" key="1">
    <citation type="submission" date="2019-09" db="EMBL/GenBank/DDBJ databases">
        <title>Genome sequence and assembly of Adhaeribacter sp.</title>
        <authorList>
            <person name="Chhetri G."/>
        </authorList>
    </citation>
    <scope>NUCLEOTIDE SEQUENCE [LARGE SCALE GENOMIC DNA]</scope>
    <source>
        <strain evidence="2 3">DK36</strain>
    </source>
</reference>
<keyword evidence="1" id="KW-0812">Transmembrane</keyword>
<gene>
    <name evidence="2" type="ORF">F0145_06160</name>
</gene>
<feature type="transmembrane region" description="Helical" evidence="1">
    <location>
        <begin position="181"/>
        <end position="211"/>
    </location>
</feature>
<dbReference type="RefSeq" id="WP_150087440.1">
    <property type="nucleotide sequence ID" value="NZ_VWSF01000003.1"/>
</dbReference>
<accession>A0A5M6DL99</accession>
<feature type="transmembrane region" description="Helical" evidence="1">
    <location>
        <begin position="158"/>
        <end position="174"/>
    </location>
</feature>
<keyword evidence="1" id="KW-0472">Membrane</keyword>
<evidence type="ECO:0000313" key="3">
    <source>
        <dbReference type="Proteomes" id="UP000323426"/>
    </source>
</evidence>
<dbReference type="AlphaFoldDB" id="A0A5M6DL99"/>
<keyword evidence="1" id="KW-1133">Transmembrane helix</keyword>
<dbReference type="EMBL" id="VWSF01000003">
    <property type="protein sequence ID" value="KAA5548308.1"/>
    <property type="molecule type" value="Genomic_DNA"/>
</dbReference>
<protein>
    <submittedName>
        <fullName evidence="2">Uncharacterized protein</fullName>
    </submittedName>
</protein>
<keyword evidence="3" id="KW-1185">Reference proteome</keyword>
<organism evidence="2 3">
    <name type="scientific">Adhaeribacter rhizoryzae</name>
    <dbReference type="NCBI Taxonomy" id="2607907"/>
    <lineage>
        <taxon>Bacteria</taxon>
        <taxon>Pseudomonadati</taxon>
        <taxon>Bacteroidota</taxon>
        <taxon>Cytophagia</taxon>
        <taxon>Cytophagales</taxon>
        <taxon>Hymenobacteraceae</taxon>
        <taxon>Adhaeribacter</taxon>
    </lineage>
</organism>
<evidence type="ECO:0000313" key="2">
    <source>
        <dbReference type="EMBL" id="KAA5548308.1"/>
    </source>
</evidence>
<dbReference type="Proteomes" id="UP000323426">
    <property type="component" value="Unassembled WGS sequence"/>
</dbReference>
<evidence type="ECO:0000256" key="1">
    <source>
        <dbReference type="SAM" id="Phobius"/>
    </source>
</evidence>
<comment type="caution">
    <text evidence="2">The sequence shown here is derived from an EMBL/GenBank/DDBJ whole genome shotgun (WGS) entry which is preliminary data.</text>
</comment>
<sequence length="229" mass="26433">MKPYPGRRKLIALFLLAFTLKFLTAVFLRYLLSCAPLGYHLDELVIRGHDYFSYHAAMENYIQSGTYYFFNGKENVYAGRLPHFSLLYLFFRQFLNVAFADFMVLLVQLGTEAISIVVLALLVGRIMASRTMFYLTYLLCLLSWTVSFYSIIVLPDSLSVGLLIFFAYCFYSYLNRPSTKLLLLSGLLLAFVTVLKPHLGMLYLVVGFYFLKDFNFTTAKKLLETPLMF</sequence>
<feature type="transmembrane region" description="Helical" evidence="1">
    <location>
        <begin position="12"/>
        <end position="32"/>
    </location>
</feature>